<dbReference type="STRING" id="43775.SAMN04489760_103145"/>
<reference evidence="1 2" key="1">
    <citation type="submission" date="2016-10" db="EMBL/GenBank/DDBJ databases">
        <authorList>
            <person name="de Groot N.N."/>
        </authorList>
    </citation>
    <scope>NUCLEOTIDE SEQUENCE [LARGE SCALE GENOMIC DNA]</scope>
    <source>
        <strain evidence="1 2">DSM 8423</strain>
    </source>
</reference>
<organism evidence="1 2">
    <name type="scientific">Syntrophus gentianae</name>
    <dbReference type="NCBI Taxonomy" id="43775"/>
    <lineage>
        <taxon>Bacteria</taxon>
        <taxon>Pseudomonadati</taxon>
        <taxon>Thermodesulfobacteriota</taxon>
        <taxon>Syntrophia</taxon>
        <taxon>Syntrophales</taxon>
        <taxon>Syntrophaceae</taxon>
        <taxon>Syntrophus</taxon>
    </lineage>
</organism>
<accession>A0A1H7VB26</accession>
<evidence type="ECO:0000313" key="1">
    <source>
        <dbReference type="EMBL" id="SEM06471.1"/>
    </source>
</evidence>
<dbReference type="EMBL" id="FOBS01000003">
    <property type="protein sequence ID" value="SEM06471.1"/>
    <property type="molecule type" value="Genomic_DNA"/>
</dbReference>
<name>A0A1H7VB26_9BACT</name>
<gene>
    <name evidence="1" type="ORF">SAMN04489760_103145</name>
</gene>
<keyword evidence="2" id="KW-1185">Reference proteome</keyword>
<dbReference type="AlphaFoldDB" id="A0A1H7VB26"/>
<proteinExistence type="predicted"/>
<sequence>MVPFPIRNLCSNGYDSAVAANPKIAYKKSIH</sequence>
<dbReference type="Proteomes" id="UP000198744">
    <property type="component" value="Unassembled WGS sequence"/>
</dbReference>
<evidence type="ECO:0000313" key="2">
    <source>
        <dbReference type="Proteomes" id="UP000198744"/>
    </source>
</evidence>
<protein>
    <submittedName>
        <fullName evidence="1">Uncharacterized protein</fullName>
    </submittedName>
</protein>